<reference evidence="2 3" key="2">
    <citation type="submission" date="2016-03" db="EMBL/GenBank/DDBJ databases">
        <title>New uncultured bacterium of the family Gallionellaceae from acid mine drainage: description and reconstruction of genome based on metagenomic analysis of microbial community.</title>
        <authorList>
            <person name="Kadnikov V."/>
            <person name="Ivasenko D."/>
            <person name="Beletsky A."/>
            <person name="Mardanov A."/>
            <person name="Danilova E."/>
            <person name="Pimenov N."/>
            <person name="Karnachuk O."/>
            <person name="Ravin N."/>
        </authorList>
    </citation>
    <scope>NUCLEOTIDE SEQUENCE [LARGE SCALE GENOMIC DNA]</scope>
    <source>
        <strain evidence="2">ShG14-8</strain>
    </source>
</reference>
<protein>
    <submittedName>
        <fullName evidence="2">Diguanylate cyclase/phosphodiesterase (GGDEF &amp; EAL domains) with PAS/PAC sensor(S)</fullName>
    </submittedName>
</protein>
<dbReference type="Pfam" id="PF13185">
    <property type="entry name" value="GAF_2"/>
    <property type="match status" value="1"/>
</dbReference>
<proteinExistence type="predicted"/>
<accession>A0A139BS99</accession>
<gene>
    <name evidence="2" type="ORF">AWT59_1992</name>
</gene>
<comment type="caution">
    <text evidence="2">The sequence shown here is derived from an EMBL/GenBank/DDBJ whole genome shotgun (WGS) entry which is preliminary data.</text>
</comment>
<name>A0A139BS99_9PROT</name>
<organism evidence="2 3">
    <name type="scientific">Candidatus Gallionella acididurans</name>
    <dbReference type="NCBI Taxonomy" id="1796491"/>
    <lineage>
        <taxon>Bacteria</taxon>
        <taxon>Pseudomonadati</taxon>
        <taxon>Pseudomonadota</taxon>
        <taxon>Betaproteobacteria</taxon>
        <taxon>Nitrosomonadales</taxon>
        <taxon>Gallionellaceae</taxon>
        <taxon>Gallionella</taxon>
    </lineage>
</organism>
<sequence length="241" mass="27033">MTQRKAHESKIARLNRIYSVLSGINTTIVRVREEGELFKEACRIAVEHGRFIFAWIGKLDADSQQVAPVAQAGCDDGYLAQINLTSHENTPGSCALTAQALTEAKPVICNDIAGDERMAAWRSEAQGRGYRSVAVFPLIMEDKPVGVFVLYATETDVFDDEEMKLLVEMSGDISFALESFRLEARRKLAESKLAEQFEELRRWHDATLGREMRTIELKREVNELLGQAGQPPRYPSVEAVE</sequence>
<feature type="domain" description="GAF" evidence="1">
    <location>
        <begin position="33"/>
        <end position="187"/>
    </location>
</feature>
<dbReference type="Proteomes" id="UP000070578">
    <property type="component" value="Unassembled WGS sequence"/>
</dbReference>
<dbReference type="Gene3D" id="3.30.450.40">
    <property type="match status" value="1"/>
</dbReference>
<dbReference type="InterPro" id="IPR029016">
    <property type="entry name" value="GAF-like_dom_sf"/>
</dbReference>
<dbReference type="InterPro" id="IPR003018">
    <property type="entry name" value="GAF"/>
</dbReference>
<evidence type="ECO:0000313" key="3">
    <source>
        <dbReference type="Proteomes" id="UP000070578"/>
    </source>
</evidence>
<dbReference type="EMBL" id="LSLI01000052">
    <property type="protein sequence ID" value="KXS31860.1"/>
    <property type="molecule type" value="Genomic_DNA"/>
</dbReference>
<evidence type="ECO:0000313" key="2">
    <source>
        <dbReference type="EMBL" id="KXS31860.1"/>
    </source>
</evidence>
<dbReference type="AlphaFoldDB" id="A0A139BS99"/>
<reference evidence="2 3" key="1">
    <citation type="submission" date="2016-02" db="EMBL/GenBank/DDBJ databases">
        <authorList>
            <person name="Wen L."/>
            <person name="He K."/>
            <person name="Yang H."/>
        </authorList>
    </citation>
    <scope>NUCLEOTIDE SEQUENCE [LARGE SCALE GENOMIC DNA]</scope>
    <source>
        <strain evidence="2">ShG14-8</strain>
    </source>
</reference>
<evidence type="ECO:0000259" key="1">
    <source>
        <dbReference type="SMART" id="SM00065"/>
    </source>
</evidence>
<dbReference type="SMART" id="SM00065">
    <property type="entry name" value="GAF"/>
    <property type="match status" value="1"/>
</dbReference>
<dbReference type="SUPFAM" id="SSF55781">
    <property type="entry name" value="GAF domain-like"/>
    <property type="match status" value="1"/>
</dbReference>